<feature type="domain" description="Ketoreductase" evidence="5">
    <location>
        <begin position="10"/>
        <end position="187"/>
    </location>
</feature>
<dbReference type="SMART" id="SM00822">
    <property type="entry name" value="PKS_KR"/>
    <property type="match status" value="1"/>
</dbReference>
<dbReference type="InterPro" id="IPR020904">
    <property type="entry name" value="Sc_DH/Rdtase_CS"/>
</dbReference>
<dbReference type="GO" id="GO:0016020">
    <property type="term" value="C:membrane"/>
    <property type="evidence" value="ECO:0007669"/>
    <property type="project" value="TreeGrafter"/>
</dbReference>
<dbReference type="Proteomes" id="UP000245783">
    <property type="component" value="Unassembled WGS sequence"/>
</dbReference>
<comment type="function">
    <text evidence="4">Putative oxidoreductase.</text>
</comment>
<evidence type="ECO:0000313" key="7">
    <source>
        <dbReference type="Proteomes" id="UP000245783"/>
    </source>
</evidence>
<evidence type="ECO:0000313" key="6">
    <source>
        <dbReference type="EMBL" id="PWN42346.1"/>
    </source>
</evidence>
<evidence type="ECO:0000256" key="3">
    <source>
        <dbReference type="ARBA" id="ARBA00023002"/>
    </source>
</evidence>
<accession>A0A316VXJ7</accession>
<reference evidence="6 7" key="1">
    <citation type="journal article" date="2018" name="Mol. Biol. Evol.">
        <title>Broad Genomic Sampling Reveals a Smut Pathogenic Ancestry of the Fungal Clade Ustilaginomycotina.</title>
        <authorList>
            <person name="Kijpornyongpan T."/>
            <person name="Mondo S.J."/>
            <person name="Barry K."/>
            <person name="Sandor L."/>
            <person name="Lee J."/>
            <person name="Lipzen A."/>
            <person name="Pangilinan J."/>
            <person name="LaButti K."/>
            <person name="Hainaut M."/>
            <person name="Henrissat B."/>
            <person name="Grigoriev I.V."/>
            <person name="Spatafora J.W."/>
            <person name="Aime M.C."/>
        </authorList>
    </citation>
    <scope>NUCLEOTIDE SEQUENCE [LARGE SCALE GENOMIC DNA]</scope>
    <source>
        <strain evidence="6 7">MCA 4658</strain>
    </source>
</reference>
<evidence type="ECO:0000256" key="1">
    <source>
        <dbReference type="ARBA" id="ARBA00006484"/>
    </source>
</evidence>
<sequence>MAPTDTLNFQCVAITGGAGGLGRALAEYFLKLGKKVIIAGRTESKLQKTSKELGDLPYYVVDTSNLDQVKTFAQKLIKEHPEVDAVVANAGVQLPLDVNNLKLEDVDAELRTNAHSPVHLATHLLDHFKSKPAARIFYVSSVLGFAPSSILNPVYNGTKAFIHFWAIAQRVQLKETNVRVIELVPPSVATELHRSRVDPEDSHKNPESLRVEQWISDTAKGLESNADTVSAGRGIALTQKWDETFGQSETMKKAAASWKGFPTK</sequence>
<dbReference type="SUPFAM" id="SSF51735">
    <property type="entry name" value="NAD(P)-binding Rossmann-fold domains"/>
    <property type="match status" value="1"/>
</dbReference>
<dbReference type="STRING" id="1522189.A0A316VXJ7"/>
<evidence type="ECO:0000259" key="5">
    <source>
        <dbReference type="SMART" id="SM00822"/>
    </source>
</evidence>
<keyword evidence="7" id="KW-1185">Reference proteome</keyword>
<gene>
    <name evidence="6" type="ORF">IE81DRAFT_323492</name>
</gene>
<dbReference type="PROSITE" id="PS00061">
    <property type="entry name" value="ADH_SHORT"/>
    <property type="match status" value="1"/>
</dbReference>
<dbReference type="InParanoid" id="A0A316VXJ7"/>
<proteinExistence type="inferred from homology"/>
<dbReference type="PANTHER" id="PTHR44196">
    <property type="entry name" value="DEHYDROGENASE/REDUCTASE SDR FAMILY MEMBER 7B"/>
    <property type="match status" value="1"/>
</dbReference>
<name>A0A316VXJ7_9BASI</name>
<dbReference type="PRINTS" id="PR00081">
    <property type="entry name" value="GDHRDH"/>
</dbReference>
<comment type="similarity">
    <text evidence="1">Belongs to the short-chain dehydrogenases/reductases (SDR) family.</text>
</comment>
<dbReference type="Pfam" id="PF00106">
    <property type="entry name" value="adh_short"/>
    <property type="match status" value="1"/>
</dbReference>
<dbReference type="InterPro" id="IPR057326">
    <property type="entry name" value="KR_dom"/>
</dbReference>
<dbReference type="OrthoDB" id="37659at2759"/>
<dbReference type="AlphaFoldDB" id="A0A316VXJ7"/>
<dbReference type="PANTHER" id="PTHR44196:SF1">
    <property type="entry name" value="DEHYDROGENASE_REDUCTASE SDR FAMILY MEMBER 7B"/>
    <property type="match status" value="1"/>
</dbReference>
<dbReference type="EMBL" id="KZ819380">
    <property type="protein sequence ID" value="PWN42346.1"/>
    <property type="molecule type" value="Genomic_DNA"/>
</dbReference>
<evidence type="ECO:0000256" key="2">
    <source>
        <dbReference type="ARBA" id="ARBA00022857"/>
    </source>
</evidence>
<dbReference type="InterPro" id="IPR036291">
    <property type="entry name" value="NAD(P)-bd_dom_sf"/>
</dbReference>
<protein>
    <submittedName>
        <fullName evidence="6">NAD(P)-binding protein</fullName>
    </submittedName>
</protein>
<keyword evidence="2" id="KW-0521">NADP</keyword>
<organism evidence="6 7">
    <name type="scientific">Ceraceosorus guamensis</name>
    <dbReference type="NCBI Taxonomy" id="1522189"/>
    <lineage>
        <taxon>Eukaryota</taxon>
        <taxon>Fungi</taxon>
        <taxon>Dikarya</taxon>
        <taxon>Basidiomycota</taxon>
        <taxon>Ustilaginomycotina</taxon>
        <taxon>Exobasidiomycetes</taxon>
        <taxon>Ceraceosorales</taxon>
        <taxon>Ceraceosoraceae</taxon>
        <taxon>Ceraceosorus</taxon>
    </lineage>
</organism>
<dbReference type="Gene3D" id="3.40.50.720">
    <property type="entry name" value="NAD(P)-binding Rossmann-like Domain"/>
    <property type="match status" value="1"/>
</dbReference>
<evidence type="ECO:0000256" key="4">
    <source>
        <dbReference type="ARBA" id="ARBA00037096"/>
    </source>
</evidence>
<dbReference type="GeneID" id="37035835"/>
<dbReference type="RefSeq" id="XP_025369506.1">
    <property type="nucleotide sequence ID" value="XM_025513965.1"/>
</dbReference>
<dbReference type="GO" id="GO:0016491">
    <property type="term" value="F:oxidoreductase activity"/>
    <property type="evidence" value="ECO:0007669"/>
    <property type="project" value="UniProtKB-KW"/>
</dbReference>
<keyword evidence="3" id="KW-0560">Oxidoreductase</keyword>
<dbReference type="InterPro" id="IPR002347">
    <property type="entry name" value="SDR_fam"/>
</dbReference>